<keyword evidence="1" id="KW-0175">Coiled coil</keyword>
<evidence type="ECO:0000259" key="2">
    <source>
        <dbReference type="Pfam" id="PF09588"/>
    </source>
</evidence>
<dbReference type="AlphaFoldDB" id="A0A917Y066"/>
<protein>
    <recommendedName>
        <fullName evidence="2">YqaJ viral recombinase domain-containing protein</fullName>
    </recommendedName>
</protein>
<dbReference type="InterPro" id="IPR009785">
    <property type="entry name" value="Prophage_Lj928_Orf309"/>
</dbReference>
<dbReference type="Proteomes" id="UP000624041">
    <property type="component" value="Unassembled WGS sequence"/>
</dbReference>
<feature type="coiled-coil region" evidence="1">
    <location>
        <begin position="425"/>
        <end position="465"/>
    </location>
</feature>
<dbReference type="InterPro" id="IPR011335">
    <property type="entry name" value="Restrct_endonuc-II-like"/>
</dbReference>
<dbReference type="SUPFAM" id="SSF52980">
    <property type="entry name" value="Restriction endonuclease-like"/>
    <property type="match status" value="1"/>
</dbReference>
<keyword evidence="4" id="KW-1185">Reference proteome</keyword>
<dbReference type="Gene3D" id="3.90.320.10">
    <property type="match status" value="1"/>
</dbReference>
<proteinExistence type="predicted"/>
<dbReference type="InterPro" id="IPR019080">
    <property type="entry name" value="YqaJ_viral_recombinase"/>
</dbReference>
<comment type="caution">
    <text evidence="3">The sequence shown here is derived from an EMBL/GenBank/DDBJ whole genome shotgun (WGS) entry which is preliminary data.</text>
</comment>
<dbReference type="InterPro" id="IPR011604">
    <property type="entry name" value="PDDEXK-like_dom_sf"/>
</dbReference>
<name>A0A917Y066_9BACI</name>
<dbReference type="EMBL" id="BMOS01000014">
    <property type="protein sequence ID" value="GGN59442.1"/>
    <property type="molecule type" value="Genomic_DNA"/>
</dbReference>
<reference evidence="3" key="2">
    <citation type="submission" date="2020-09" db="EMBL/GenBank/DDBJ databases">
        <authorList>
            <person name="Sun Q."/>
            <person name="Ohkuma M."/>
        </authorList>
    </citation>
    <scope>NUCLEOTIDE SEQUENCE</scope>
    <source>
        <strain evidence="3">JCM 17251</strain>
    </source>
</reference>
<evidence type="ECO:0000313" key="4">
    <source>
        <dbReference type="Proteomes" id="UP000624041"/>
    </source>
</evidence>
<feature type="domain" description="YqaJ viral recombinase" evidence="2">
    <location>
        <begin position="15"/>
        <end position="114"/>
    </location>
</feature>
<organism evidence="3 4">
    <name type="scientific">Oceanobacillus indicireducens</name>
    <dbReference type="NCBI Taxonomy" id="1004261"/>
    <lineage>
        <taxon>Bacteria</taxon>
        <taxon>Bacillati</taxon>
        <taxon>Bacillota</taxon>
        <taxon>Bacilli</taxon>
        <taxon>Bacillales</taxon>
        <taxon>Bacillaceae</taxon>
        <taxon>Oceanobacillus</taxon>
    </lineage>
</organism>
<dbReference type="Pfam" id="PF07083">
    <property type="entry name" value="DUF1351"/>
    <property type="match status" value="1"/>
</dbReference>
<evidence type="ECO:0000313" key="3">
    <source>
        <dbReference type="EMBL" id="GGN59442.1"/>
    </source>
</evidence>
<sequence>MSSLLQRDEPNVTENRHKYVGGSDVPVILGLSKFKTQYELASEKVGITKSDFQGNEYTAYGHAMEPQIREYINLTTDYEFVETSTIDEENSIRANTDGVDYDAKTLLEIKTHGAVPTIEVYKAQMQAYMFANGLEQGVLALYERPADFNLEFDAKRLDTSIIVKRDDDFIKNLLHEIELFWKRCDWLSNNRGASEWDYNNCLPENIIPGGKRPMATELEVKTVKFEPAVIEFNYEEIEKQLEENLKKYEGLTFTEKEAKECNKVIADLRKGKRLVDQYRVKTKKQLTEPIKEFEALTKKLNEKFDSVIDPLLEQSKDFDEKQREEKRIKVEGIRNQVIDDLQLADEIADQLVIEDRFLNKSTTLKSIEEELHEQANAIIAQKLTEETQKELIKQHVEITNLKLGTELLESSYIHLIGHKENDEIKQIIEDDAKNAINQLEQKREKELKEKRMAGAEKMHNEFKQEIKPPTEDEEQFIEVYEVVGTESQLDALEAFMKQNNMTFKIVEEEK</sequence>
<dbReference type="Pfam" id="PF09588">
    <property type="entry name" value="YqaJ"/>
    <property type="match status" value="1"/>
</dbReference>
<reference evidence="3" key="1">
    <citation type="journal article" date="2014" name="Int. J. Syst. Evol. Microbiol.">
        <title>Complete genome sequence of Corynebacterium casei LMG S-19264T (=DSM 44701T), isolated from a smear-ripened cheese.</title>
        <authorList>
            <consortium name="US DOE Joint Genome Institute (JGI-PGF)"/>
            <person name="Walter F."/>
            <person name="Albersmeier A."/>
            <person name="Kalinowski J."/>
            <person name="Ruckert C."/>
        </authorList>
    </citation>
    <scope>NUCLEOTIDE SEQUENCE</scope>
    <source>
        <strain evidence="3">JCM 17251</strain>
    </source>
</reference>
<dbReference type="RefSeq" id="WP_188857409.1">
    <property type="nucleotide sequence ID" value="NZ_BMOS01000014.1"/>
</dbReference>
<gene>
    <name evidence="3" type="ORF">GCM10007971_22580</name>
</gene>
<accession>A0A917Y066</accession>
<evidence type="ECO:0000256" key="1">
    <source>
        <dbReference type="SAM" id="Coils"/>
    </source>
</evidence>